<evidence type="ECO:0000259" key="6">
    <source>
        <dbReference type="PROSITE" id="PS51767"/>
    </source>
</evidence>
<evidence type="ECO:0000256" key="5">
    <source>
        <dbReference type="SAM" id="SignalP"/>
    </source>
</evidence>
<dbReference type="Pfam" id="PF14541">
    <property type="entry name" value="TAXi_C"/>
    <property type="match status" value="1"/>
</dbReference>
<reference evidence="7" key="1">
    <citation type="submission" date="2019-08" db="EMBL/GenBank/DDBJ databases">
        <title>Reference gene set and small RNA set construction with multiple tissues from Davidia involucrata Baill.</title>
        <authorList>
            <person name="Yang H."/>
            <person name="Zhou C."/>
            <person name="Li G."/>
            <person name="Wang J."/>
            <person name="Gao P."/>
            <person name="Wang M."/>
            <person name="Wang R."/>
            <person name="Zhao Y."/>
        </authorList>
    </citation>
    <scope>NUCLEOTIDE SEQUENCE</scope>
    <source>
        <tissue evidence="7">Mixed with DoveR01_LX</tissue>
    </source>
</reference>
<comment type="subcellular location">
    <subcellularLocation>
        <location evidence="1">Secreted</location>
        <location evidence="1">Extracellular space</location>
    </subcellularLocation>
</comment>
<sequence>MASSLQFLLCSFICLITISAAQRPHLPSATVLLPVTKDVSTLQYVTRIYLGTPLLPIKLVVDLGGPFLWIDCASGHVSSSSYHPIQCGSLQCSMAKGSDSGNDNCFNSNRPCHKNKQCGLYPENTITRVTTRGELAEDTIAVGSESTGSITAVHHFIFTCAPTSLLQGLASGVKGILGLGRSRIALPSQLATALGFHHRKFTVCLSSSAGVILPGDLPGTDILKSLMYTPLMTNQDGTILEHYHINVRSIKINGKRVSLNTSLLVVDQQGYGGTRISTVVPYTTLESTIYDTFTKAYIKIATAMNMTRVASVAPFGVCFRPAAMPPTIDLVLQSQMVKWRIYGRNSMVKVSDEVMCLGFLDGGLGSRNSIVIGGYQLEDNLLEFNLGTSMLGFSSSLLMRGTSCSNFKLSSMASELM</sequence>
<accession>A0A5B7BX02</accession>
<gene>
    <name evidence="7" type="ORF">Din_042636</name>
</gene>
<evidence type="ECO:0000256" key="2">
    <source>
        <dbReference type="ARBA" id="ARBA00007447"/>
    </source>
</evidence>
<dbReference type="PANTHER" id="PTHR47965">
    <property type="entry name" value="ASPARTYL PROTEASE-RELATED"/>
    <property type="match status" value="1"/>
</dbReference>
<dbReference type="CDD" id="cd05489">
    <property type="entry name" value="xylanase_inhibitor_I_like"/>
    <property type="match status" value="1"/>
</dbReference>
<dbReference type="InterPro" id="IPR032799">
    <property type="entry name" value="TAXi_C"/>
</dbReference>
<comment type="similarity">
    <text evidence="2">Belongs to the peptidase A1 family.</text>
</comment>
<evidence type="ECO:0000256" key="4">
    <source>
        <dbReference type="ARBA" id="ARBA00022729"/>
    </source>
</evidence>
<dbReference type="Gene3D" id="2.40.70.10">
    <property type="entry name" value="Acid Proteases"/>
    <property type="match status" value="2"/>
</dbReference>
<protein>
    <submittedName>
        <fullName evidence="7">Putative basic 7S globulin-like</fullName>
    </submittedName>
</protein>
<dbReference type="FunFam" id="2.40.70.10:FF:000041">
    <property type="entry name" value="Basic 7S globulin"/>
    <property type="match status" value="1"/>
</dbReference>
<dbReference type="GO" id="GO:0004190">
    <property type="term" value="F:aspartic-type endopeptidase activity"/>
    <property type="evidence" value="ECO:0007669"/>
    <property type="project" value="InterPro"/>
</dbReference>
<dbReference type="InterPro" id="IPR001461">
    <property type="entry name" value="Aspartic_peptidase_A1"/>
</dbReference>
<evidence type="ECO:0000256" key="1">
    <source>
        <dbReference type="ARBA" id="ARBA00004239"/>
    </source>
</evidence>
<dbReference type="InterPro" id="IPR021109">
    <property type="entry name" value="Peptidase_aspartic_dom_sf"/>
</dbReference>
<dbReference type="GO" id="GO:0005576">
    <property type="term" value="C:extracellular region"/>
    <property type="evidence" value="ECO:0007669"/>
    <property type="project" value="UniProtKB-SubCell"/>
</dbReference>
<feature type="domain" description="Peptidase A1" evidence="6">
    <location>
        <begin position="44"/>
        <end position="394"/>
    </location>
</feature>
<dbReference type="InterPro" id="IPR032861">
    <property type="entry name" value="TAXi_N"/>
</dbReference>
<dbReference type="AlphaFoldDB" id="A0A5B7BX02"/>
<feature type="chain" id="PRO_5022965237" evidence="5">
    <location>
        <begin position="22"/>
        <end position="417"/>
    </location>
</feature>
<evidence type="ECO:0000256" key="3">
    <source>
        <dbReference type="ARBA" id="ARBA00022525"/>
    </source>
</evidence>
<keyword evidence="4 5" id="KW-0732">Signal</keyword>
<dbReference type="EMBL" id="GHES01042636">
    <property type="protein sequence ID" value="MPA73195.1"/>
    <property type="molecule type" value="Transcribed_RNA"/>
</dbReference>
<organism evidence="7">
    <name type="scientific">Davidia involucrata</name>
    <name type="common">Dove tree</name>
    <dbReference type="NCBI Taxonomy" id="16924"/>
    <lineage>
        <taxon>Eukaryota</taxon>
        <taxon>Viridiplantae</taxon>
        <taxon>Streptophyta</taxon>
        <taxon>Embryophyta</taxon>
        <taxon>Tracheophyta</taxon>
        <taxon>Spermatophyta</taxon>
        <taxon>Magnoliopsida</taxon>
        <taxon>eudicotyledons</taxon>
        <taxon>Gunneridae</taxon>
        <taxon>Pentapetalae</taxon>
        <taxon>asterids</taxon>
        <taxon>Cornales</taxon>
        <taxon>Nyssaceae</taxon>
        <taxon>Davidia</taxon>
    </lineage>
</organism>
<dbReference type="PANTHER" id="PTHR47965:SF46">
    <property type="entry name" value="BASIC 7S GLOBULIN-LIKE"/>
    <property type="match status" value="1"/>
</dbReference>
<dbReference type="InterPro" id="IPR033121">
    <property type="entry name" value="PEPTIDASE_A1"/>
</dbReference>
<feature type="signal peptide" evidence="5">
    <location>
        <begin position="1"/>
        <end position="21"/>
    </location>
</feature>
<dbReference type="Pfam" id="PF14543">
    <property type="entry name" value="TAXi_N"/>
    <property type="match status" value="1"/>
</dbReference>
<dbReference type="FunFam" id="2.40.70.10:FF:000045">
    <property type="entry name" value="Basic 7S globulin"/>
    <property type="match status" value="1"/>
</dbReference>
<keyword evidence="3" id="KW-0964">Secreted</keyword>
<proteinExistence type="inferred from homology"/>
<dbReference type="PROSITE" id="PS51767">
    <property type="entry name" value="PEPTIDASE_A1"/>
    <property type="match status" value="1"/>
</dbReference>
<dbReference type="GO" id="GO:0006508">
    <property type="term" value="P:proteolysis"/>
    <property type="evidence" value="ECO:0007669"/>
    <property type="project" value="InterPro"/>
</dbReference>
<dbReference type="SUPFAM" id="SSF50630">
    <property type="entry name" value="Acid proteases"/>
    <property type="match status" value="1"/>
</dbReference>
<evidence type="ECO:0000313" key="7">
    <source>
        <dbReference type="EMBL" id="MPA73195.1"/>
    </source>
</evidence>
<name>A0A5B7BX02_DAVIN</name>
<dbReference type="InterPro" id="IPR033868">
    <property type="entry name" value="Xylanase_inhibitor_I-like"/>
</dbReference>